<name>A0A9J6ZF30_9BACL</name>
<dbReference type="Pfam" id="PF20155">
    <property type="entry name" value="TMP_3"/>
    <property type="match status" value="1"/>
</dbReference>
<dbReference type="AlphaFoldDB" id="A0A9J6ZF30"/>
<keyword evidence="2" id="KW-0472">Membrane</keyword>
<feature type="domain" description="Tape measure protein N-terminal" evidence="3">
    <location>
        <begin position="123"/>
        <end position="309"/>
    </location>
</feature>
<evidence type="ECO:0000256" key="1">
    <source>
        <dbReference type="SAM" id="MobiDB-lite"/>
    </source>
</evidence>
<evidence type="ECO:0000256" key="2">
    <source>
        <dbReference type="SAM" id="Phobius"/>
    </source>
</evidence>
<reference evidence="4" key="1">
    <citation type="submission" date="2022-05" db="EMBL/GenBank/DDBJ databases">
        <title>Novel bacterial taxa in a minimal lignocellulolytic consortium and its capacity to transform plastics disclosed by genome-resolved metagenomics.</title>
        <authorList>
            <person name="Rodriguez C.A.D."/>
            <person name="Diaz-Garcia L."/>
            <person name="Herrera K."/>
            <person name="Tarazona N.A."/>
            <person name="Sproer C."/>
            <person name="Overmann J."/>
            <person name="Jimenez D.J."/>
        </authorList>
    </citation>
    <scope>NUCLEOTIDE SEQUENCE</scope>
    <source>
        <strain evidence="4">MAG5</strain>
    </source>
</reference>
<dbReference type="KEGG" id="plig:NAG76_22950"/>
<feature type="region of interest" description="Disordered" evidence="1">
    <location>
        <begin position="576"/>
        <end position="607"/>
    </location>
</feature>
<dbReference type="InterPro" id="IPR013491">
    <property type="entry name" value="Tape_meas_N"/>
</dbReference>
<gene>
    <name evidence="4" type="ORF">NAG76_22950</name>
</gene>
<evidence type="ECO:0000313" key="5">
    <source>
        <dbReference type="Proteomes" id="UP001056756"/>
    </source>
</evidence>
<proteinExistence type="predicted"/>
<evidence type="ECO:0000313" key="4">
    <source>
        <dbReference type="EMBL" id="URN94639.1"/>
    </source>
</evidence>
<feature type="compositionally biased region" description="Basic and acidic residues" evidence="1">
    <location>
        <begin position="576"/>
        <end position="589"/>
    </location>
</feature>
<feature type="transmembrane region" description="Helical" evidence="2">
    <location>
        <begin position="359"/>
        <end position="379"/>
    </location>
</feature>
<dbReference type="EMBL" id="CP097899">
    <property type="protein sequence ID" value="URN94639.1"/>
    <property type="molecule type" value="Genomic_DNA"/>
</dbReference>
<feature type="transmembrane region" description="Helical" evidence="2">
    <location>
        <begin position="385"/>
        <end position="412"/>
    </location>
</feature>
<feature type="transmembrane region" description="Helical" evidence="2">
    <location>
        <begin position="424"/>
        <end position="445"/>
    </location>
</feature>
<accession>A0A9J6ZF30</accession>
<protein>
    <submittedName>
        <fullName evidence="4">Tape measure protein</fullName>
    </submittedName>
</protein>
<dbReference type="Proteomes" id="UP001056756">
    <property type="component" value="Chromosome"/>
</dbReference>
<dbReference type="NCBIfam" id="TIGR02675">
    <property type="entry name" value="tape_meas_nterm"/>
    <property type="match status" value="1"/>
</dbReference>
<organism evidence="4 5">
    <name type="scientific">Candidatus Pristimantibacillus lignocellulolyticus</name>
    <dbReference type="NCBI Taxonomy" id="2994561"/>
    <lineage>
        <taxon>Bacteria</taxon>
        <taxon>Bacillati</taxon>
        <taxon>Bacillota</taxon>
        <taxon>Bacilli</taxon>
        <taxon>Bacillales</taxon>
        <taxon>Paenibacillaceae</taxon>
        <taxon>Candidatus Pristimantibacillus</taxon>
    </lineage>
</organism>
<sequence>MINIATVSATLKIVDQLSKPLQKITVQMNSIINTMERMKRIVETPLTMTLNTSKAQKQIANISNSAALAASLTRIAILEKKILDLQTKVNQSVKAGGSAASGWVSKLKNFISGKLSMKDIQVAIKVSDDYVNTLARINQINDKSQTTKELQDKIFASAERSRTSYMDTASVIGRMGSIAPDAFSNNDELIAFTELVQKSFRLGGSGAKDQQAGMSQIIQAMSSGKIQGGDFSSIAREAPMIAAAISNFTGKSTEQLMAMSAEGLLTSDIIKGAMFSAADEINQKFDTLPNTFADIFTQLKNSALQSFGGVIEQISEKLNSGEVDTFMQNMSLAFSGAARAALGLLSMLASLYEFVATNWIVIEPIIWGVGAAMAGLLLITTLTKAGIVAATIATMIQTIFNTAATIVTYGLAAAWRTLSAAMKANVIILIISLIVALIVWLVDLWNTNDNFAAGMMRAWNSVLNFFDQVPIFFVKMGFGILNALLDMKVGALGILEQLVNGVIDGVNLLIGKLKLIPGVSLDVLSHVNLTANAAAEAAAIRQAGQTVISQMESDAADKAAEREQKVVDMLDGRANKRAEEQKAKEKTEMTYEVPGSNSIPESVGGNGSMGDINSVGEVGEVGKINDTVDISSEDLKMMRELAEMKNIQNYVTLTPSVSFGDTHVRNESDINTIVSKITQKLEQDIASSANAVYG</sequence>
<feature type="transmembrane region" description="Helical" evidence="2">
    <location>
        <begin position="332"/>
        <end position="352"/>
    </location>
</feature>
<evidence type="ECO:0000259" key="3">
    <source>
        <dbReference type="Pfam" id="PF20155"/>
    </source>
</evidence>
<keyword evidence="2" id="KW-0812">Transmembrane</keyword>
<keyword evidence="2" id="KW-1133">Transmembrane helix</keyword>